<evidence type="ECO:0000259" key="3">
    <source>
        <dbReference type="Pfam" id="PF13359"/>
    </source>
</evidence>
<dbReference type="Proteomes" id="UP000192501">
    <property type="component" value="Unassembled WGS sequence"/>
</dbReference>
<dbReference type="VEuPathDB" id="MicrosporidiaDB:A0H76_1747"/>
<organism evidence="4 5">
    <name type="scientific">Hepatospora eriocheir</name>
    <dbReference type="NCBI Taxonomy" id="1081669"/>
    <lineage>
        <taxon>Eukaryota</taxon>
        <taxon>Fungi</taxon>
        <taxon>Fungi incertae sedis</taxon>
        <taxon>Microsporidia</taxon>
        <taxon>Hepatosporidae</taxon>
        <taxon>Hepatospora</taxon>
    </lineage>
</organism>
<keyword evidence="2" id="KW-0479">Metal-binding</keyword>
<dbReference type="InterPro" id="IPR027806">
    <property type="entry name" value="HARBI1_dom"/>
</dbReference>
<comment type="caution">
    <text evidence="4">The sequence shown here is derived from an EMBL/GenBank/DDBJ whole genome shotgun (WGS) entry which is preliminary data.</text>
</comment>
<dbReference type="VEuPathDB" id="MicrosporidiaDB:HERIO_2178"/>
<dbReference type="AlphaFoldDB" id="A0A1X0QGK8"/>
<evidence type="ECO:0000256" key="2">
    <source>
        <dbReference type="ARBA" id="ARBA00022723"/>
    </source>
</evidence>
<sequence length="145" mass="17023">MLYSNFLNTLLVMNGTHIPITNPTNSRGRFINRKEHASISFLIVADANFKIRYLFGGTFNSSYNSTVFKLSKFKEWCDNIFIDTNLNYHILGDAAYPSFDYIKKLFKGILNDYQSRYNDLLIPQRVVVERTISFFKENFKDFVMK</sequence>
<reference evidence="4 5" key="1">
    <citation type="journal article" date="2017" name="Environ. Microbiol.">
        <title>Decay of the glycolytic pathway and adaptation to intranuclear parasitism within Enterocytozoonidae microsporidia.</title>
        <authorList>
            <person name="Wiredu Boakye D."/>
            <person name="Jaroenlak P."/>
            <person name="Prachumwat A."/>
            <person name="Williams T.A."/>
            <person name="Bateman K.S."/>
            <person name="Itsathitphaisarn O."/>
            <person name="Sritunyalucksana K."/>
            <person name="Paszkiewicz K.H."/>
            <person name="Moore K.A."/>
            <person name="Stentiford G.D."/>
            <person name="Williams B.A."/>
        </authorList>
    </citation>
    <scope>NUCLEOTIDE SEQUENCE [LARGE SCALE GENOMIC DNA]</scope>
    <source>
        <strain evidence="5">canceri</strain>
    </source>
</reference>
<comment type="cofactor">
    <cofactor evidence="1">
        <name>a divalent metal cation</name>
        <dbReference type="ChEBI" id="CHEBI:60240"/>
    </cofactor>
</comment>
<gene>
    <name evidence="4" type="ORF">A0H76_1747</name>
</gene>
<proteinExistence type="predicted"/>
<dbReference type="GO" id="GO:0046872">
    <property type="term" value="F:metal ion binding"/>
    <property type="evidence" value="ECO:0007669"/>
    <property type="project" value="UniProtKB-KW"/>
</dbReference>
<dbReference type="EMBL" id="LTAI01000391">
    <property type="protein sequence ID" value="ORD98906.1"/>
    <property type="molecule type" value="Genomic_DNA"/>
</dbReference>
<evidence type="ECO:0000256" key="1">
    <source>
        <dbReference type="ARBA" id="ARBA00001968"/>
    </source>
</evidence>
<dbReference type="Pfam" id="PF13359">
    <property type="entry name" value="DDE_Tnp_4"/>
    <property type="match status" value="1"/>
</dbReference>
<feature type="domain" description="DDE Tnp4" evidence="3">
    <location>
        <begin position="14"/>
        <end position="140"/>
    </location>
</feature>
<evidence type="ECO:0000313" key="5">
    <source>
        <dbReference type="Proteomes" id="UP000192501"/>
    </source>
</evidence>
<protein>
    <recommendedName>
        <fullName evidence="3">DDE Tnp4 domain-containing protein</fullName>
    </recommendedName>
</protein>
<name>A0A1X0QGK8_9MICR</name>
<evidence type="ECO:0000313" key="4">
    <source>
        <dbReference type="EMBL" id="ORD98906.1"/>
    </source>
</evidence>
<accession>A0A1X0QGK8</accession>